<proteinExistence type="predicted"/>
<evidence type="ECO:0000313" key="1">
    <source>
        <dbReference type="EMBL" id="KAI9898821.1"/>
    </source>
</evidence>
<dbReference type="EMBL" id="CM047944">
    <property type="protein sequence ID" value="KAI9898821.1"/>
    <property type="molecule type" value="Genomic_DNA"/>
</dbReference>
<name>A0ACC0UXI9_9HYPO</name>
<comment type="caution">
    <text evidence="1">The sequence shown here is derived from an EMBL/GenBank/DDBJ whole genome shotgun (WGS) entry which is preliminary data.</text>
</comment>
<evidence type="ECO:0000313" key="2">
    <source>
        <dbReference type="Proteomes" id="UP001163324"/>
    </source>
</evidence>
<dbReference type="Proteomes" id="UP001163324">
    <property type="component" value="Chromosome 5"/>
</dbReference>
<keyword evidence="2" id="KW-1185">Reference proteome</keyword>
<organism evidence="1 2">
    <name type="scientific">Trichothecium roseum</name>
    <dbReference type="NCBI Taxonomy" id="47278"/>
    <lineage>
        <taxon>Eukaryota</taxon>
        <taxon>Fungi</taxon>
        <taxon>Dikarya</taxon>
        <taxon>Ascomycota</taxon>
        <taxon>Pezizomycotina</taxon>
        <taxon>Sordariomycetes</taxon>
        <taxon>Hypocreomycetidae</taxon>
        <taxon>Hypocreales</taxon>
        <taxon>Hypocreales incertae sedis</taxon>
        <taxon>Trichothecium</taxon>
    </lineage>
</organism>
<sequence>MAVLSRISYSFVVLYILASSPFHFSKFFLDLILCLPPWTRPSREWTLMQAVRMRVVRLVLFYWSLSKLGNRLSLRDGAEGNRFEVMPPRFTKAYQGPLAQDPVIEPRPLGATWTPARPPPEKLSRAGMVVALHFHGGAYVIGDGRDSDTGYLAKTFLRHTGCTHVCTPQYRLSSGDRGYFPAPLQDAVTAYLHLTRTQRIPASQIILSGDSAGANLALALLRYIQEHGAELDMALPAAVGLWSPWVDVSGALRQDMSKSANYGTDYLNKGFGRWGATTVSNFGKVDVGGPYLSPLHHPFALDPSIPVFVNAGEREVLRDDIRAFCDRYREEAGWSIHLEESRGCPHDIILLGSRAGFAKEAEAAARAAGSFYAQRTALPLRCRQGV</sequence>
<gene>
    <name evidence="1" type="ORF">N3K66_005282</name>
</gene>
<protein>
    <submittedName>
        <fullName evidence="1">Uncharacterized protein</fullName>
    </submittedName>
</protein>
<reference evidence="1" key="1">
    <citation type="submission" date="2022-10" db="EMBL/GenBank/DDBJ databases">
        <title>Complete Genome of Trichothecium roseum strain YXFP-22015, a Plant Pathogen Isolated from Citrus.</title>
        <authorList>
            <person name="Wang Y."/>
            <person name="Zhu L."/>
        </authorList>
    </citation>
    <scope>NUCLEOTIDE SEQUENCE</scope>
    <source>
        <strain evidence="1">YXFP-22015</strain>
    </source>
</reference>
<accession>A0ACC0UXI9</accession>